<sequence>MKTPFAGLLLLTAANTFAATTVDVAPAPNAWQPAQTMGNAPAANAAQNNPVPVQSTPGLAPNAPLPPAGNTPLPSPALTYAEGQMAPLSPDDVTHLRSTFDQLQRSESRSPVTAVPRVSSLTVNLSPGASLPMLRALPNFPSTVSFTDETGAPWNIAAPPVNGNESGFYIQFIPNSAVMSVQARRAYDSGSVTVYLQGLPVPVVIALSSGEPDNADKAQITDSSLNLRIPMRGPAAKPLPIAREKISLDNPTLQAFLDGTPPKEAKRLKTSGNVPMTNVWQIGDDLYIRSRSELRDAFVETSSAADGTHIWKLPVTPEVVFSVQGRNATLNINLE</sequence>
<feature type="signal peptide" evidence="2">
    <location>
        <begin position="1"/>
        <end position="18"/>
    </location>
</feature>
<dbReference type="Pfam" id="PF12293">
    <property type="entry name" value="T4BSS_DotH_IcmK"/>
    <property type="match status" value="1"/>
</dbReference>
<protein>
    <submittedName>
        <fullName evidence="3">Protein of uncharacterized function (DUF3625)</fullName>
    </submittedName>
</protein>
<evidence type="ECO:0000256" key="1">
    <source>
        <dbReference type="SAM" id="MobiDB-lite"/>
    </source>
</evidence>
<dbReference type="EMBL" id="UGYN01000003">
    <property type="protein sequence ID" value="SUJ85158.1"/>
    <property type="molecule type" value="Genomic_DNA"/>
</dbReference>
<proteinExistence type="predicted"/>
<evidence type="ECO:0000313" key="3">
    <source>
        <dbReference type="EMBL" id="SUJ85158.1"/>
    </source>
</evidence>
<dbReference type="RefSeq" id="WP_115185029.1">
    <property type="nucleotide sequence ID" value="NZ_CAMKUF010000009.1"/>
</dbReference>
<dbReference type="Proteomes" id="UP000255529">
    <property type="component" value="Unassembled WGS sequence"/>
</dbReference>
<feature type="region of interest" description="Disordered" evidence="1">
    <location>
        <begin position="33"/>
        <end position="70"/>
    </location>
</feature>
<reference evidence="3 4" key="1">
    <citation type="submission" date="2018-06" db="EMBL/GenBank/DDBJ databases">
        <authorList>
            <consortium name="Pathogen Informatics"/>
            <person name="Doyle S."/>
        </authorList>
    </citation>
    <scope>NUCLEOTIDE SEQUENCE [LARGE SCALE GENOMIC DNA]</scope>
    <source>
        <strain evidence="3 4">NCTC11544</strain>
    </source>
</reference>
<keyword evidence="2" id="KW-0732">Signal</keyword>
<accession>A0A380D8B8</accession>
<evidence type="ECO:0000256" key="2">
    <source>
        <dbReference type="SAM" id="SignalP"/>
    </source>
</evidence>
<name>A0A380D8B8_9GAMM</name>
<organism evidence="3 4">
    <name type="scientific">Serratia quinivorans</name>
    <dbReference type="NCBI Taxonomy" id="137545"/>
    <lineage>
        <taxon>Bacteria</taxon>
        <taxon>Pseudomonadati</taxon>
        <taxon>Pseudomonadota</taxon>
        <taxon>Gammaproteobacteria</taxon>
        <taxon>Enterobacterales</taxon>
        <taxon>Yersiniaceae</taxon>
        <taxon>Serratia</taxon>
    </lineage>
</organism>
<dbReference type="AlphaFoldDB" id="A0A380D8B8"/>
<evidence type="ECO:0000313" key="4">
    <source>
        <dbReference type="Proteomes" id="UP000255529"/>
    </source>
</evidence>
<gene>
    <name evidence="3" type="ORF">NCTC11544_05850</name>
</gene>
<dbReference type="InterPro" id="IPR022073">
    <property type="entry name" value="T4BSS_DotH_IcmK"/>
</dbReference>
<feature type="compositionally biased region" description="Low complexity" evidence="1">
    <location>
        <begin position="39"/>
        <end position="62"/>
    </location>
</feature>
<feature type="chain" id="PRO_5016945720" evidence="2">
    <location>
        <begin position="19"/>
        <end position="335"/>
    </location>
</feature>